<proteinExistence type="predicted"/>
<dbReference type="GO" id="GO:0016740">
    <property type="term" value="F:transferase activity"/>
    <property type="evidence" value="ECO:0007669"/>
    <property type="project" value="UniProtKB-KW"/>
</dbReference>
<evidence type="ECO:0000259" key="3">
    <source>
        <dbReference type="Pfam" id="PF12804"/>
    </source>
</evidence>
<keyword evidence="2" id="KW-0548">Nucleotidyltransferase</keyword>
<comment type="caution">
    <text evidence="4">The sequence shown here is derived from an EMBL/GenBank/DDBJ whole genome shotgun (WGS) entry which is preliminary data.</text>
</comment>
<evidence type="ECO:0000313" key="4">
    <source>
        <dbReference type="EMBL" id="MDA0137282.1"/>
    </source>
</evidence>
<gene>
    <name evidence="4" type="ORF">OJ962_07240</name>
</gene>
<accession>A0ABT4RFI0</accession>
<protein>
    <submittedName>
        <fullName evidence="4">NTP transferase domain-containing protein</fullName>
    </submittedName>
</protein>
<feature type="domain" description="MobA-like NTP transferase" evidence="3">
    <location>
        <begin position="2"/>
        <end position="131"/>
    </location>
</feature>
<dbReference type="InterPro" id="IPR029044">
    <property type="entry name" value="Nucleotide-diphossugar_trans"/>
</dbReference>
<dbReference type="InterPro" id="IPR025877">
    <property type="entry name" value="MobA-like_NTP_Trfase"/>
</dbReference>
<dbReference type="SUPFAM" id="SSF53448">
    <property type="entry name" value="Nucleotide-diphospho-sugar transferases"/>
    <property type="match status" value="1"/>
</dbReference>
<dbReference type="Proteomes" id="UP001147700">
    <property type="component" value="Unassembled WGS sequence"/>
</dbReference>
<dbReference type="RefSeq" id="WP_202957058.1">
    <property type="nucleotide sequence ID" value="NZ_JAPCID010000008.1"/>
</dbReference>
<evidence type="ECO:0000256" key="2">
    <source>
        <dbReference type="ARBA" id="ARBA00022695"/>
    </source>
</evidence>
<sequence length="238" mass="25297">MVVLAAGRGSRLGALGDATPKWLLRVGARTLADRQLAGIRAAGEAVASVSVVVGHAAEVIEDTLDGSVRVIRNPQFETRNNWWSVLLALRELPQDGPVAILNADLLIDPEQIASFLSGPRDDGLMAVDLEQRVTDESMKVELRADGTIAKIGKVGIDAPAGEYVGMLMAQGATLRAFRDQLEAFTADPACENEWYEGAIGRGAGEGVPWRVWPVRSGGWVEIDDDRDLSAAEALGAAA</sequence>
<keyword evidence="5" id="KW-1185">Reference proteome</keyword>
<name>A0ABT4RFI0_9ACTN</name>
<keyword evidence="1 4" id="KW-0808">Transferase</keyword>
<dbReference type="EMBL" id="JAPCID010000008">
    <property type="protein sequence ID" value="MDA0137282.1"/>
    <property type="molecule type" value="Genomic_DNA"/>
</dbReference>
<organism evidence="4 5">
    <name type="scientific">Solirubrobacter deserti</name>
    <dbReference type="NCBI Taxonomy" id="2282478"/>
    <lineage>
        <taxon>Bacteria</taxon>
        <taxon>Bacillati</taxon>
        <taxon>Actinomycetota</taxon>
        <taxon>Thermoleophilia</taxon>
        <taxon>Solirubrobacterales</taxon>
        <taxon>Solirubrobacteraceae</taxon>
        <taxon>Solirubrobacter</taxon>
    </lineage>
</organism>
<evidence type="ECO:0000256" key="1">
    <source>
        <dbReference type="ARBA" id="ARBA00022679"/>
    </source>
</evidence>
<dbReference type="PANTHER" id="PTHR43584:SF8">
    <property type="entry name" value="N-ACETYLMURAMATE ALPHA-1-PHOSPHATE URIDYLYLTRANSFERASE"/>
    <property type="match status" value="1"/>
</dbReference>
<dbReference type="Pfam" id="PF12804">
    <property type="entry name" value="NTP_transf_3"/>
    <property type="match status" value="1"/>
</dbReference>
<dbReference type="InterPro" id="IPR050065">
    <property type="entry name" value="GlmU-like"/>
</dbReference>
<dbReference type="PANTHER" id="PTHR43584">
    <property type="entry name" value="NUCLEOTIDYL TRANSFERASE"/>
    <property type="match status" value="1"/>
</dbReference>
<evidence type="ECO:0000313" key="5">
    <source>
        <dbReference type="Proteomes" id="UP001147700"/>
    </source>
</evidence>
<dbReference type="Gene3D" id="3.90.550.10">
    <property type="entry name" value="Spore Coat Polysaccharide Biosynthesis Protein SpsA, Chain A"/>
    <property type="match status" value="1"/>
</dbReference>
<reference evidence="4" key="1">
    <citation type="submission" date="2022-10" db="EMBL/GenBank/DDBJ databases">
        <title>The WGS of Solirubrobacter sp. CPCC 204708.</title>
        <authorList>
            <person name="Jiang Z."/>
        </authorList>
    </citation>
    <scope>NUCLEOTIDE SEQUENCE</scope>
    <source>
        <strain evidence="4">CPCC 204708</strain>
    </source>
</reference>